<reference evidence="14 15" key="1">
    <citation type="submission" date="2022-01" db="EMBL/GenBank/DDBJ databases">
        <title>A high-quality chromosome-level genome assembly of rohu carp, Labeo rohita.</title>
        <authorList>
            <person name="Arick M.A. II"/>
            <person name="Hsu C.-Y."/>
            <person name="Magbanua Z."/>
            <person name="Pechanova O."/>
            <person name="Grover C."/>
            <person name="Miller E."/>
            <person name="Thrash A."/>
            <person name="Ezzel L."/>
            <person name="Alam S."/>
            <person name="Benzie J."/>
            <person name="Hamilton M."/>
            <person name="Karsi A."/>
            <person name="Lawrence M.L."/>
            <person name="Peterson D.G."/>
        </authorList>
    </citation>
    <scope>NUCLEOTIDE SEQUENCE [LARGE SCALE GENOMIC DNA]</scope>
    <source>
        <strain evidence="15">BAU-BD-2019</strain>
        <tissue evidence="14">Blood</tissue>
    </source>
</reference>
<dbReference type="Pfam" id="PF00069">
    <property type="entry name" value="Pkinase"/>
    <property type="match status" value="2"/>
</dbReference>
<protein>
    <recommendedName>
        <fullName evidence="2">non-specific serine/threonine protein kinase</fullName>
        <ecNumber evidence="2">2.7.11.1</ecNumber>
    </recommendedName>
</protein>
<comment type="catalytic activity">
    <reaction evidence="8">
        <text>L-threonyl-[protein] + ATP = O-phospho-L-threonyl-[protein] + ADP + H(+)</text>
        <dbReference type="Rhea" id="RHEA:46608"/>
        <dbReference type="Rhea" id="RHEA-COMP:11060"/>
        <dbReference type="Rhea" id="RHEA-COMP:11605"/>
        <dbReference type="ChEBI" id="CHEBI:15378"/>
        <dbReference type="ChEBI" id="CHEBI:30013"/>
        <dbReference type="ChEBI" id="CHEBI:30616"/>
        <dbReference type="ChEBI" id="CHEBI:61977"/>
        <dbReference type="ChEBI" id="CHEBI:456216"/>
        <dbReference type="EC" id="2.7.11.1"/>
    </reaction>
</comment>
<dbReference type="PROSITE" id="PS00108">
    <property type="entry name" value="PROTEIN_KINASE_ST"/>
    <property type="match status" value="2"/>
</dbReference>
<evidence type="ECO:0000256" key="3">
    <source>
        <dbReference type="ARBA" id="ARBA00022527"/>
    </source>
</evidence>
<dbReference type="InterPro" id="IPR000719">
    <property type="entry name" value="Prot_kinase_dom"/>
</dbReference>
<gene>
    <name evidence="14" type="ORF">H4Q32_019760</name>
</gene>
<sequence length="845" mass="92958">MVLFSLLGVIALLQRERKKVNSTHSGQEENPGQSDVPPVKSCDDRQVDHDWSKDLSLEEPIGGFLEVDNVRSEESNTSCSQVDDDDWSDDYFQELVGDLSEWSADVLHALDSVNFDSVQTPVAPDCSDDDLQATVCATSDSSEDVPPATVCATSSCSDDVPPATVCATSSCSDDVPPATVCATSSCSDDVPQATVCATSSCSDGIPEDFLCATSDSSDDVLQASCSDGIPEDFLCVTSDSSEDILQDTISPMSSYNDDVLQTAVSPMSDSSDDIVQTTVSPMAESSDDVLPTTVSTMSSCSDDVLQTTLSAMSDGSEGVPSTCSDMSDCSVDAPKATVCQTEATVPPQSSQLQDGTIIDINSRRYEIGAQLGGGGFGTVYAATHLDDGLQVAIKCVSNRNTKFISIDGYFQPLPLEVALLILANQGPRVQEIIQLLDWRVEPDYYFMVLERPIPCQSLYDYLRCYKGTIEEDVVRVIMHQVIFAAQTCCLRGVLHRDIKLENLLINPDTLEVKLIDFGCGDFLTDAGYTSFAGTREYCPPEYHMSGKYHGNQRQCECCDFIRCCLQIDPKHRLELEKLSLHDWFMIADKENNNGTIMDINSCRYEISSQLGKGGCGTIYAATRLEDGLQDGCSKPLPLEVALLILANEGPRVQEIVRLLDWRVETDHYVLVLERPMPCEELNWFLLRQVVTLEEEVARVIMRQATFAAQTCCRRGVLHRDIKMENLLINPDTLEVQLIDFGCGDFLTDEGYTSFAGTREYCPPEYLLTGKYHGEPATVWSLGVLLFALLCGDFPKIEDLERINSNTWAKDGLSKECCDVISHCLQLDPKQRIDLEKLGLHNWFTA</sequence>
<feature type="domain" description="Protein kinase" evidence="13">
    <location>
        <begin position="365"/>
        <end position="843"/>
    </location>
</feature>
<keyword evidence="7 10" id="KW-0067">ATP-binding</keyword>
<keyword evidence="3" id="KW-0723">Serine/threonine-protein kinase</keyword>
<accession>A0ABQ8LNY3</accession>
<evidence type="ECO:0000256" key="5">
    <source>
        <dbReference type="ARBA" id="ARBA00022741"/>
    </source>
</evidence>
<evidence type="ECO:0000256" key="10">
    <source>
        <dbReference type="PROSITE-ProRule" id="PRU10141"/>
    </source>
</evidence>
<dbReference type="SMART" id="SM00220">
    <property type="entry name" value="S_TKc"/>
    <property type="match status" value="2"/>
</dbReference>
<evidence type="ECO:0000256" key="8">
    <source>
        <dbReference type="ARBA" id="ARBA00047899"/>
    </source>
</evidence>
<dbReference type="Proteomes" id="UP000830375">
    <property type="component" value="Unassembled WGS sequence"/>
</dbReference>
<dbReference type="EMBL" id="JACTAM010000021">
    <property type="protein sequence ID" value="KAI2651627.1"/>
    <property type="molecule type" value="Genomic_DNA"/>
</dbReference>
<evidence type="ECO:0000256" key="6">
    <source>
        <dbReference type="ARBA" id="ARBA00022777"/>
    </source>
</evidence>
<dbReference type="Gene3D" id="1.10.510.10">
    <property type="entry name" value="Transferase(Phosphotransferase) domain 1"/>
    <property type="match status" value="2"/>
</dbReference>
<dbReference type="Gene3D" id="3.30.200.20">
    <property type="entry name" value="Phosphorylase Kinase, domain 1"/>
    <property type="match status" value="3"/>
</dbReference>
<dbReference type="InterPro" id="IPR051138">
    <property type="entry name" value="PIM_Ser/Thr_kinase"/>
</dbReference>
<name>A0ABQ8LNY3_LABRO</name>
<dbReference type="PROSITE" id="PS50011">
    <property type="entry name" value="PROTEIN_KINASE_DOM"/>
    <property type="match status" value="1"/>
</dbReference>
<evidence type="ECO:0000256" key="2">
    <source>
        <dbReference type="ARBA" id="ARBA00012513"/>
    </source>
</evidence>
<keyword evidence="15" id="KW-1185">Reference proteome</keyword>
<dbReference type="InterPro" id="IPR008271">
    <property type="entry name" value="Ser/Thr_kinase_AS"/>
</dbReference>
<dbReference type="EC" id="2.7.11.1" evidence="2"/>
<dbReference type="InterPro" id="IPR017441">
    <property type="entry name" value="Protein_kinase_ATP_BS"/>
</dbReference>
<evidence type="ECO:0000256" key="1">
    <source>
        <dbReference type="ARBA" id="ARBA00005505"/>
    </source>
</evidence>
<evidence type="ECO:0000256" key="4">
    <source>
        <dbReference type="ARBA" id="ARBA00022679"/>
    </source>
</evidence>
<keyword evidence="4" id="KW-0808">Transferase</keyword>
<comment type="catalytic activity">
    <reaction evidence="9">
        <text>L-seryl-[protein] + ATP = O-phospho-L-seryl-[protein] + ADP + H(+)</text>
        <dbReference type="Rhea" id="RHEA:17989"/>
        <dbReference type="Rhea" id="RHEA-COMP:9863"/>
        <dbReference type="Rhea" id="RHEA-COMP:11604"/>
        <dbReference type="ChEBI" id="CHEBI:15378"/>
        <dbReference type="ChEBI" id="CHEBI:29999"/>
        <dbReference type="ChEBI" id="CHEBI:30616"/>
        <dbReference type="ChEBI" id="CHEBI:83421"/>
        <dbReference type="ChEBI" id="CHEBI:456216"/>
        <dbReference type="EC" id="2.7.11.1"/>
    </reaction>
</comment>
<dbReference type="SUPFAM" id="SSF56112">
    <property type="entry name" value="Protein kinase-like (PK-like)"/>
    <property type="match status" value="2"/>
</dbReference>
<feature type="region of interest" description="Disordered" evidence="11">
    <location>
        <begin position="21"/>
        <end position="45"/>
    </location>
</feature>
<feature type="signal peptide" evidence="12">
    <location>
        <begin position="1"/>
        <end position="15"/>
    </location>
</feature>
<keyword evidence="5 10" id="KW-0547">Nucleotide-binding</keyword>
<dbReference type="GO" id="GO:0016301">
    <property type="term" value="F:kinase activity"/>
    <property type="evidence" value="ECO:0007669"/>
    <property type="project" value="UniProtKB-KW"/>
</dbReference>
<evidence type="ECO:0000313" key="15">
    <source>
        <dbReference type="Proteomes" id="UP000830375"/>
    </source>
</evidence>
<keyword evidence="12" id="KW-0732">Signal</keyword>
<feature type="chain" id="PRO_5046737172" description="non-specific serine/threonine protein kinase" evidence="12">
    <location>
        <begin position="16"/>
        <end position="845"/>
    </location>
</feature>
<evidence type="ECO:0000259" key="13">
    <source>
        <dbReference type="PROSITE" id="PS50011"/>
    </source>
</evidence>
<dbReference type="PROSITE" id="PS00107">
    <property type="entry name" value="PROTEIN_KINASE_ATP"/>
    <property type="match status" value="1"/>
</dbReference>
<evidence type="ECO:0000256" key="12">
    <source>
        <dbReference type="SAM" id="SignalP"/>
    </source>
</evidence>
<feature type="binding site" evidence="10">
    <location>
        <position position="394"/>
    </location>
    <ligand>
        <name>ATP</name>
        <dbReference type="ChEBI" id="CHEBI:30616"/>
    </ligand>
</feature>
<dbReference type="PANTHER" id="PTHR22984">
    <property type="entry name" value="SERINE/THREONINE-PROTEIN KINASE PIM"/>
    <property type="match status" value="1"/>
</dbReference>
<dbReference type="PANTHER" id="PTHR22984:SF11">
    <property type="entry name" value="AURORA KINASE-RELATED"/>
    <property type="match status" value="1"/>
</dbReference>
<evidence type="ECO:0000256" key="11">
    <source>
        <dbReference type="SAM" id="MobiDB-lite"/>
    </source>
</evidence>
<comment type="caution">
    <text evidence="14">The sequence shown here is derived from an EMBL/GenBank/DDBJ whole genome shotgun (WGS) entry which is preliminary data.</text>
</comment>
<evidence type="ECO:0000256" key="9">
    <source>
        <dbReference type="ARBA" id="ARBA00048679"/>
    </source>
</evidence>
<evidence type="ECO:0000256" key="7">
    <source>
        <dbReference type="ARBA" id="ARBA00022840"/>
    </source>
</evidence>
<feature type="compositionally biased region" description="Polar residues" evidence="11">
    <location>
        <begin position="22"/>
        <end position="33"/>
    </location>
</feature>
<evidence type="ECO:0000313" key="14">
    <source>
        <dbReference type="EMBL" id="KAI2651627.1"/>
    </source>
</evidence>
<organism evidence="14 15">
    <name type="scientific">Labeo rohita</name>
    <name type="common">Indian major carp</name>
    <name type="synonym">Cyprinus rohita</name>
    <dbReference type="NCBI Taxonomy" id="84645"/>
    <lineage>
        <taxon>Eukaryota</taxon>
        <taxon>Metazoa</taxon>
        <taxon>Chordata</taxon>
        <taxon>Craniata</taxon>
        <taxon>Vertebrata</taxon>
        <taxon>Euteleostomi</taxon>
        <taxon>Actinopterygii</taxon>
        <taxon>Neopterygii</taxon>
        <taxon>Teleostei</taxon>
        <taxon>Ostariophysi</taxon>
        <taxon>Cypriniformes</taxon>
        <taxon>Cyprinidae</taxon>
        <taxon>Labeoninae</taxon>
        <taxon>Labeonini</taxon>
        <taxon>Labeo</taxon>
    </lineage>
</organism>
<dbReference type="InterPro" id="IPR011009">
    <property type="entry name" value="Kinase-like_dom_sf"/>
</dbReference>
<proteinExistence type="inferred from homology"/>
<keyword evidence="6 14" id="KW-0418">Kinase</keyword>
<comment type="similarity">
    <text evidence="1">Belongs to the protein kinase superfamily. CAMK Ser/Thr protein kinase family. PIM subfamily.</text>
</comment>